<reference evidence="2 3" key="1">
    <citation type="submission" date="2021-03" db="EMBL/GenBank/DDBJ databases">
        <title>Genomic Encyclopedia of Type Strains, Phase IV (KMG-IV): sequencing the most valuable type-strain genomes for metagenomic binning, comparative biology and taxonomic classification.</title>
        <authorList>
            <person name="Goeker M."/>
        </authorList>
    </citation>
    <scope>NUCLEOTIDE SEQUENCE [LARGE SCALE GENOMIC DNA]</scope>
    <source>
        <strain evidence="2 3">DSM 101953</strain>
    </source>
</reference>
<dbReference type="Proteomes" id="UP000773462">
    <property type="component" value="Unassembled WGS sequence"/>
</dbReference>
<evidence type="ECO:0000259" key="1">
    <source>
        <dbReference type="Pfam" id="PF13524"/>
    </source>
</evidence>
<gene>
    <name evidence="2" type="ORF">J2Z70_001889</name>
</gene>
<dbReference type="InterPro" id="IPR055259">
    <property type="entry name" value="YkvP/CgeB_Glyco_trans-like"/>
</dbReference>
<dbReference type="EMBL" id="JAGGLV010000005">
    <property type="protein sequence ID" value="MBP2111748.1"/>
    <property type="molecule type" value="Genomic_DNA"/>
</dbReference>
<dbReference type="Pfam" id="PF13524">
    <property type="entry name" value="Glyco_trans_1_2"/>
    <property type="match status" value="1"/>
</dbReference>
<feature type="domain" description="Spore protein YkvP/CgeB glycosyl transferase-like" evidence="1">
    <location>
        <begin position="101"/>
        <end position="261"/>
    </location>
</feature>
<evidence type="ECO:0000313" key="2">
    <source>
        <dbReference type="EMBL" id="MBP2111748.1"/>
    </source>
</evidence>
<evidence type="ECO:0000313" key="3">
    <source>
        <dbReference type="Proteomes" id="UP000773462"/>
    </source>
</evidence>
<name>A0ABS4NP03_9BACL</name>
<sequence>MAGIKVSEPVLKFIRQSGVKSAVWMTEDPFYMDWTEPLIAYFDYIFTIDQAAMEHYRALGHPRVYHLPLGTDPDLYHPAAVSEEYRSDICLVGVPYSNRIELIEALLAGTAYRIQLVGRGWSRYYHEWKHSANLNVELVNAWVQPETAAKFYNGAKIVLNIHRPSAEKYNRNRAGIIAASINNRTFDAASCEAFQLTDYKSGLRQQFEEGTQVVSFQDKHDLLQKIHYYMAHDDERKRIAEAARQQVLAAHTFEHRVHDLLMNVQA</sequence>
<proteinExistence type="predicted"/>
<dbReference type="Gene3D" id="3.40.50.2000">
    <property type="entry name" value="Glycogen Phosphorylase B"/>
    <property type="match status" value="1"/>
</dbReference>
<keyword evidence="3" id="KW-1185">Reference proteome</keyword>
<organism evidence="2 3">
    <name type="scientific">Paenibacillus silagei</name>
    <dbReference type="NCBI Taxonomy" id="1670801"/>
    <lineage>
        <taxon>Bacteria</taxon>
        <taxon>Bacillati</taxon>
        <taxon>Bacillota</taxon>
        <taxon>Bacilli</taxon>
        <taxon>Bacillales</taxon>
        <taxon>Paenibacillaceae</taxon>
        <taxon>Paenibacillus</taxon>
    </lineage>
</organism>
<accession>A0ABS4NP03</accession>
<dbReference type="SUPFAM" id="SSF53756">
    <property type="entry name" value="UDP-Glycosyltransferase/glycogen phosphorylase"/>
    <property type="match status" value="1"/>
</dbReference>
<dbReference type="RefSeq" id="WP_209871915.1">
    <property type="nucleotide sequence ID" value="NZ_JAGGLV010000005.1"/>
</dbReference>
<comment type="caution">
    <text evidence="2">The sequence shown here is derived from an EMBL/GenBank/DDBJ whole genome shotgun (WGS) entry which is preliminary data.</text>
</comment>
<protein>
    <submittedName>
        <fullName evidence="2">Spore maturation protein CgeB</fullName>
    </submittedName>
</protein>